<dbReference type="AlphaFoldDB" id="A0A953LDJ6"/>
<dbReference type="EMBL" id="JAHVHU010000011">
    <property type="protein sequence ID" value="MBY5958949.1"/>
    <property type="molecule type" value="Genomic_DNA"/>
</dbReference>
<evidence type="ECO:0000313" key="3">
    <source>
        <dbReference type="EMBL" id="MBY5958949.1"/>
    </source>
</evidence>
<keyword evidence="2" id="KW-0560">Oxidoreductase</keyword>
<comment type="caution">
    <text evidence="3">The sequence shown here is derived from an EMBL/GenBank/DDBJ whole genome shotgun (WGS) entry which is preliminary data.</text>
</comment>
<dbReference type="RefSeq" id="WP_222580488.1">
    <property type="nucleotide sequence ID" value="NZ_JAHVHU010000011.1"/>
</dbReference>
<organism evidence="3 4">
    <name type="scientific">Membranihabitans marinus</name>
    <dbReference type="NCBI Taxonomy" id="1227546"/>
    <lineage>
        <taxon>Bacteria</taxon>
        <taxon>Pseudomonadati</taxon>
        <taxon>Bacteroidota</taxon>
        <taxon>Saprospiria</taxon>
        <taxon>Saprospirales</taxon>
        <taxon>Saprospiraceae</taxon>
        <taxon>Membranihabitans</taxon>
    </lineage>
</organism>
<accession>A0A953LDJ6</accession>
<dbReference type="CDD" id="cd05233">
    <property type="entry name" value="SDR_c"/>
    <property type="match status" value="1"/>
</dbReference>
<dbReference type="PROSITE" id="PS00061">
    <property type="entry name" value="ADH_SHORT"/>
    <property type="match status" value="1"/>
</dbReference>
<evidence type="ECO:0000313" key="4">
    <source>
        <dbReference type="Proteomes" id="UP000753961"/>
    </source>
</evidence>
<comment type="similarity">
    <text evidence="1">Belongs to the short-chain dehydrogenases/reductases (SDR) family.</text>
</comment>
<dbReference type="InterPro" id="IPR020904">
    <property type="entry name" value="Sc_DH/Rdtase_CS"/>
</dbReference>
<dbReference type="FunFam" id="3.40.50.720:FF:000084">
    <property type="entry name" value="Short-chain dehydrogenase reductase"/>
    <property type="match status" value="1"/>
</dbReference>
<dbReference type="InterPro" id="IPR036291">
    <property type="entry name" value="NAD(P)-bd_dom_sf"/>
</dbReference>
<evidence type="ECO:0000256" key="2">
    <source>
        <dbReference type="ARBA" id="ARBA00023002"/>
    </source>
</evidence>
<evidence type="ECO:0000256" key="1">
    <source>
        <dbReference type="ARBA" id="ARBA00006484"/>
    </source>
</evidence>
<keyword evidence="4" id="KW-1185">Reference proteome</keyword>
<dbReference type="InterPro" id="IPR002347">
    <property type="entry name" value="SDR_fam"/>
</dbReference>
<dbReference type="PANTHER" id="PTHR43669">
    <property type="entry name" value="5-KETO-D-GLUCONATE 5-REDUCTASE"/>
    <property type="match status" value="1"/>
</dbReference>
<dbReference type="GO" id="GO:0016491">
    <property type="term" value="F:oxidoreductase activity"/>
    <property type="evidence" value="ECO:0007669"/>
    <property type="project" value="UniProtKB-KW"/>
</dbReference>
<reference evidence="3" key="1">
    <citation type="submission" date="2021-06" db="EMBL/GenBank/DDBJ databases">
        <title>44 bacteria genomes isolated from Dapeng, Shenzhen.</title>
        <authorList>
            <person name="Zheng W."/>
            <person name="Yu S."/>
            <person name="Huang Y."/>
        </authorList>
    </citation>
    <scope>NUCLEOTIDE SEQUENCE</scope>
    <source>
        <strain evidence="3">DP5N28-2</strain>
    </source>
</reference>
<dbReference type="Gene3D" id="3.40.50.720">
    <property type="entry name" value="NAD(P)-binding Rossmann-like Domain"/>
    <property type="match status" value="1"/>
</dbReference>
<dbReference type="PRINTS" id="PR00081">
    <property type="entry name" value="GDHRDH"/>
</dbReference>
<gene>
    <name evidence="3" type="ORF">KUV50_12430</name>
</gene>
<protein>
    <submittedName>
        <fullName evidence="3">SDR family oxidoreductase</fullName>
    </submittedName>
</protein>
<name>A0A953LDJ6_9BACT</name>
<proteinExistence type="inferred from homology"/>
<dbReference type="Pfam" id="PF13561">
    <property type="entry name" value="adh_short_C2"/>
    <property type="match status" value="1"/>
</dbReference>
<dbReference type="SUPFAM" id="SSF51735">
    <property type="entry name" value="NAD(P)-binding Rossmann-fold domains"/>
    <property type="match status" value="1"/>
</dbReference>
<sequence>MNLIHQNKIAVISGGLGDIGRATALEFARSGAHVALSDLYESSEAQGLLDKLEAQGVKAMYTKTDVAVAADVHQWLDEVESQLGLPSLIVANAATATLAGIHEVSTDQWDREIQVNLHGAFYMTQYATQRLVEAEKPGRVVFVGSWAGHAVHVQLPAYSVSKAAIRMLCQSMALELAPHQILVNEIAPGYVDAGLSGKIWADNPALKKDSAAKVPIQKLLSAADVGLQIVQLCHPDNVHMTGHAVVLDGGLSLIRP</sequence>
<dbReference type="PANTHER" id="PTHR43669:SF3">
    <property type="entry name" value="ALCOHOL DEHYDROGENASE, PUTATIVE (AFU_ORTHOLOGUE AFUA_3G03445)-RELATED"/>
    <property type="match status" value="1"/>
</dbReference>
<dbReference type="Proteomes" id="UP000753961">
    <property type="component" value="Unassembled WGS sequence"/>
</dbReference>